<keyword evidence="7" id="KW-1185">Reference proteome</keyword>
<evidence type="ECO:0000313" key="7">
    <source>
        <dbReference type="Proteomes" id="UP001143362"/>
    </source>
</evidence>
<feature type="transmembrane region" description="Helical" evidence="4">
    <location>
        <begin position="222"/>
        <end position="240"/>
    </location>
</feature>
<feature type="transmembrane region" description="Helical" evidence="4">
    <location>
        <begin position="347"/>
        <end position="369"/>
    </location>
</feature>
<keyword evidence="3 4" id="KW-0472">Membrane</keyword>
<dbReference type="PROSITE" id="PS50850">
    <property type="entry name" value="MFS"/>
    <property type="match status" value="1"/>
</dbReference>
<feature type="transmembrane region" description="Helical" evidence="4">
    <location>
        <begin position="134"/>
        <end position="156"/>
    </location>
</feature>
<comment type="caution">
    <text evidence="6">The sequence shown here is derived from an EMBL/GenBank/DDBJ whole genome shotgun (WGS) entry which is preliminary data.</text>
</comment>
<organism evidence="6 7">
    <name type="scientific">Candidatus Litorirhabdus singularis</name>
    <dbReference type="NCBI Taxonomy" id="2518993"/>
    <lineage>
        <taxon>Bacteria</taxon>
        <taxon>Pseudomonadati</taxon>
        <taxon>Pseudomonadota</taxon>
        <taxon>Gammaproteobacteria</taxon>
        <taxon>Cellvibrionales</taxon>
        <taxon>Halieaceae</taxon>
        <taxon>Candidatus Litorirhabdus</taxon>
    </lineage>
</organism>
<feature type="transmembrane region" description="Helical" evidence="4">
    <location>
        <begin position="287"/>
        <end position="305"/>
    </location>
</feature>
<feature type="transmembrane region" description="Helical" evidence="4">
    <location>
        <begin position="311"/>
        <end position="335"/>
    </location>
</feature>
<feature type="transmembrane region" description="Helical" evidence="4">
    <location>
        <begin position="7"/>
        <end position="31"/>
    </location>
</feature>
<dbReference type="Pfam" id="PF07690">
    <property type="entry name" value="MFS_1"/>
    <property type="match status" value="1"/>
</dbReference>
<dbReference type="PANTHER" id="PTHR11360">
    <property type="entry name" value="MONOCARBOXYLATE TRANSPORTER"/>
    <property type="match status" value="1"/>
</dbReference>
<evidence type="ECO:0000313" key="6">
    <source>
        <dbReference type="EMBL" id="MCX2980771.1"/>
    </source>
</evidence>
<dbReference type="PANTHER" id="PTHR11360:SF290">
    <property type="entry name" value="MONOCARBOXYLATE MFS PERMEASE"/>
    <property type="match status" value="1"/>
</dbReference>
<keyword evidence="2 4" id="KW-1133">Transmembrane helix</keyword>
<dbReference type="Gene3D" id="1.20.1250.20">
    <property type="entry name" value="MFS general substrate transporter like domains"/>
    <property type="match status" value="2"/>
</dbReference>
<dbReference type="InterPro" id="IPR020846">
    <property type="entry name" value="MFS_dom"/>
</dbReference>
<dbReference type="EMBL" id="SHNN01000001">
    <property type="protein sequence ID" value="MCX2980771.1"/>
    <property type="molecule type" value="Genomic_DNA"/>
</dbReference>
<name>A0ABT3TEN1_9GAMM</name>
<gene>
    <name evidence="6" type="ORF">EYC98_07750</name>
</gene>
<keyword evidence="1 4" id="KW-0812">Transmembrane</keyword>
<dbReference type="SUPFAM" id="SSF103473">
    <property type="entry name" value="MFS general substrate transporter"/>
    <property type="match status" value="1"/>
</dbReference>
<proteinExistence type="predicted"/>
<dbReference type="InterPro" id="IPR050327">
    <property type="entry name" value="Proton-linked_MCT"/>
</dbReference>
<feature type="transmembrane region" description="Helical" evidence="4">
    <location>
        <begin position="95"/>
        <end position="113"/>
    </location>
</feature>
<sequence>MFFGWKVVGGAAVAQLFVIGFFSYTFSLLVMPLRNEFGASLEQVMYSMTLCTLVGMFMSPLAGAMIDRYPVRWLMIGGAGIYAAGMWLLAQASSITMFSVIFGAFVGLGNAFVGPMPANAAISRWFTASRGKALGFSAIGTSVGGMLLPVLFTWWIADFGWRGALQNFAASIVLVLIPIMWWTIYGKPEDKGLQAEGLDSPQPTALPDEQAMQTMDILRQPAFWLIAASLGLLLATYGAILANLTPYATSLGRSDGQASSLLMTIAVAGLTGKIIFGIAADKFSLKFGLGIAHVLVAVGFLMLSTKPEYTGMLAACASIGLAAGGMLPVWASMLAQVFGVSSFGRAMGMMGPVITLIVMPSFVIVGRVVDTTGSYTLLLQGFAGVLAIAILLLLPLRMERAG</sequence>
<feature type="transmembrane region" description="Helical" evidence="4">
    <location>
        <begin position="260"/>
        <end position="280"/>
    </location>
</feature>
<protein>
    <submittedName>
        <fullName evidence="6">MFS transporter</fullName>
    </submittedName>
</protein>
<dbReference type="RefSeq" id="WP_279244744.1">
    <property type="nucleotide sequence ID" value="NZ_SHNN01000001.1"/>
</dbReference>
<accession>A0ABT3TEN1</accession>
<feature type="domain" description="Major facilitator superfamily (MFS) profile" evidence="5">
    <location>
        <begin position="8"/>
        <end position="401"/>
    </location>
</feature>
<feature type="transmembrane region" description="Helical" evidence="4">
    <location>
        <begin position="168"/>
        <end position="185"/>
    </location>
</feature>
<dbReference type="Proteomes" id="UP001143362">
    <property type="component" value="Unassembled WGS sequence"/>
</dbReference>
<dbReference type="InterPro" id="IPR036259">
    <property type="entry name" value="MFS_trans_sf"/>
</dbReference>
<evidence type="ECO:0000256" key="3">
    <source>
        <dbReference type="ARBA" id="ARBA00023136"/>
    </source>
</evidence>
<feature type="transmembrane region" description="Helical" evidence="4">
    <location>
        <begin position="375"/>
        <end position="396"/>
    </location>
</feature>
<evidence type="ECO:0000256" key="2">
    <source>
        <dbReference type="ARBA" id="ARBA00022989"/>
    </source>
</evidence>
<evidence type="ECO:0000256" key="1">
    <source>
        <dbReference type="ARBA" id="ARBA00022692"/>
    </source>
</evidence>
<feature type="transmembrane region" description="Helical" evidence="4">
    <location>
        <begin position="43"/>
        <end position="64"/>
    </location>
</feature>
<feature type="transmembrane region" description="Helical" evidence="4">
    <location>
        <begin position="71"/>
        <end position="89"/>
    </location>
</feature>
<evidence type="ECO:0000256" key="4">
    <source>
        <dbReference type="SAM" id="Phobius"/>
    </source>
</evidence>
<dbReference type="InterPro" id="IPR011701">
    <property type="entry name" value="MFS"/>
</dbReference>
<evidence type="ECO:0000259" key="5">
    <source>
        <dbReference type="PROSITE" id="PS50850"/>
    </source>
</evidence>
<reference evidence="6" key="1">
    <citation type="submission" date="2019-02" db="EMBL/GenBank/DDBJ databases">
        <authorList>
            <person name="Li S.-H."/>
        </authorList>
    </citation>
    <scope>NUCLEOTIDE SEQUENCE</scope>
    <source>
        <strain evidence="6">IMCC14734</strain>
    </source>
</reference>